<feature type="transmembrane region" description="Helical" evidence="2">
    <location>
        <begin position="175"/>
        <end position="192"/>
    </location>
</feature>
<reference evidence="3 4" key="1">
    <citation type="submission" date="2015-09" db="EMBL/GenBank/DDBJ databases">
        <authorList>
            <consortium name="Pathogen Informatics"/>
        </authorList>
    </citation>
    <scope>NUCLEOTIDE SEQUENCE [LARGE SCALE GENOMIC DNA]</scope>
    <source>
        <strain evidence="3 4">2789STDY5834902</strain>
    </source>
</reference>
<name>A0A174MM66_9ACTN</name>
<sequence>MQQLTEQERKRIQRYCIYPKIAGTALAMAFVLPFLIIPFEMIDDIVFHHESFQETGMMTALALTVVELAIFCYCALAPRFGMRGKQWKEMQHRLVVEQAEKDHSAQIAGVIGTQAAARLLKNSDNETARNLGGAAEVAAAVGAVATAADVLAESFANAKAMSEACGVPIPRAKKWIVALVALPLAIVCGAYIPQLAQGNIEMQQNAAAAAEQIAIARKALEPACEYVSADDPYERYQDYGYHVRGYLHEGDSDAQKTYTYLDFDNKGTLKEVSYAAEVDPSASLEDNLAHIERELDELSSAVQTVDVKTVSPELLAPQKLPEEFRQAFLNGSLYERISIRTSDDLIKTYYSFDTDPEDEFDEYTHPSVRITLMGKIN</sequence>
<dbReference type="AlphaFoldDB" id="A0A174MM66"/>
<keyword evidence="2" id="KW-1133">Transmembrane helix</keyword>
<keyword evidence="2" id="KW-0812">Transmembrane</keyword>
<evidence type="ECO:0000313" key="3">
    <source>
        <dbReference type="EMBL" id="CUP35877.1"/>
    </source>
</evidence>
<feature type="transmembrane region" description="Helical" evidence="2">
    <location>
        <begin position="21"/>
        <end position="39"/>
    </location>
</feature>
<feature type="coiled-coil region" evidence="1">
    <location>
        <begin position="281"/>
        <end position="308"/>
    </location>
</feature>
<protein>
    <submittedName>
        <fullName evidence="3">Uncharacterized protein</fullName>
    </submittedName>
</protein>
<keyword evidence="2" id="KW-0472">Membrane</keyword>
<organism evidence="3 4">
    <name type="scientific">Collinsella aerofaciens</name>
    <dbReference type="NCBI Taxonomy" id="74426"/>
    <lineage>
        <taxon>Bacteria</taxon>
        <taxon>Bacillati</taxon>
        <taxon>Actinomycetota</taxon>
        <taxon>Coriobacteriia</taxon>
        <taxon>Coriobacteriales</taxon>
        <taxon>Coriobacteriaceae</taxon>
        <taxon>Collinsella</taxon>
    </lineage>
</organism>
<evidence type="ECO:0000256" key="1">
    <source>
        <dbReference type="SAM" id="Coils"/>
    </source>
</evidence>
<proteinExistence type="predicted"/>
<dbReference type="Proteomes" id="UP000095454">
    <property type="component" value="Unassembled WGS sequence"/>
</dbReference>
<gene>
    <name evidence="3" type="ORF">ERS852514_01796</name>
</gene>
<dbReference type="EMBL" id="CZAQ01000043">
    <property type="protein sequence ID" value="CUP35877.1"/>
    <property type="molecule type" value="Genomic_DNA"/>
</dbReference>
<keyword evidence="1" id="KW-0175">Coiled coil</keyword>
<feature type="transmembrane region" description="Helical" evidence="2">
    <location>
        <begin position="59"/>
        <end position="80"/>
    </location>
</feature>
<evidence type="ECO:0000313" key="4">
    <source>
        <dbReference type="Proteomes" id="UP000095454"/>
    </source>
</evidence>
<dbReference type="RefSeq" id="WP_055252532.1">
    <property type="nucleotide sequence ID" value="NZ_CABIXX010000043.1"/>
</dbReference>
<accession>A0A174MM66</accession>
<evidence type="ECO:0000256" key="2">
    <source>
        <dbReference type="SAM" id="Phobius"/>
    </source>
</evidence>